<evidence type="ECO:0000256" key="9">
    <source>
        <dbReference type="ARBA" id="ARBA00022989"/>
    </source>
</evidence>
<evidence type="ECO:0000256" key="4">
    <source>
        <dbReference type="ARBA" id="ARBA00022475"/>
    </source>
</evidence>
<dbReference type="PANTHER" id="PTHR32024:SF2">
    <property type="entry name" value="TRK SYSTEM POTASSIUM UPTAKE PROTEIN TRKG-RELATED"/>
    <property type="match status" value="1"/>
</dbReference>
<evidence type="ECO:0000256" key="6">
    <source>
        <dbReference type="ARBA" id="ARBA00022538"/>
    </source>
</evidence>
<feature type="transmembrane region" description="Helical" evidence="12">
    <location>
        <begin position="12"/>
        <end position="34"/>
    </location>
</feature>
<feature type="transmembrane region" description="Helical" evidence="12">
    <location>
        <begin position="40"/>
        <end position="61"/>
    </location>
</feature>
<feature type="transmembrane region" description="Helical" evidence="12">
    <location>
        <begin position="241"/>
        <end position="262"/>
    </location>
</feature>
<dbReference type="InterPro" id="IPR003445">
    <property type="entry name" value="Cat_transpt"/>
</dbReference>
<feature type="transmembrane region" description="Helical" evidence="12">
    <location>
        <begin position="395"/>
        <end position="415"/>
    </location>
</feature>
<reference evidence="13 14" key="2">
    <citation type="submission" date="2024-02" db="EMBL/GenBank/DDBJ databases">
        <title>The Genome Sequence of Enterococcus sp. DIV0159.</title>
        <authorList>
            <person name="Earl A."/>
            <person name="Manson A."/>
            <person name="Gilmore M."/>
            <person name="Sanders J."/>
            <person name="Shea T."/>
            <person name="Howe W."/>
            <person name="Livny J."/>
            <person name="Cuomo C."/>
            <person name="Neafsey D."/>
            <person name="Birren B."/>
        </authorList>
    </citation>
    <scope>NUCLEOTIDE SEQUENCE [LARGE SCALE GENOMIC DNA]</scope>
    <source>
        <strain evidence="13 14">665A</strain>
    </source>
</reference>
<feature type="transmembrane region" description="Helical" evidence="12">
    <location>
        <begin position="305"/>
        <end position="322"/>
    </location>
</feature>
<keyword evidence="3" id="KW-0813">Transport</keyword>
<protein>
    <submittedName>
        <fullName evidence="13">Trk system potassium uptake protein</fullName>
    </submittedName>
</protein>
<evidence type="ECO:0000256" key="7">
    <source>
        <dbReference type="ARBA" id="ARBA00022692"/>
    </source>
</evidence>
<feature type="transmembrane region" description="Helical" evidence="12">
    <location>
        <begin position="274"/>
        <end position="293"/>
    </location>
</feature>
<feature type="transmembrane region" description="Helical" evidence="12">
    <location>
        <begin position="334"/>
        <end position="361"/>
    </location>
</feature>
<keyword evidence="4" id="KW-1003">Cell membrane</keyword>
<comment type="similarity">
    <text evidence="2">Belongs to the TrkH potassium transport family.</text>
</comment>
<feature type="transmembrane region" description="Helical" evidence="12">
    <location>
        <begin position="456"/>
        <end position="476"/>
    </location>
</feature>
<feature type="transmembrane region" description="Helical" evidence="12">
    <location>
        <begin position="73"/>
        <end position="93"/>
    </location>
</feature>
<feature type="transmembrane region" description="Helical" evidence="12">
    <location>
        <begin position="185"/>
        <end position="209"/>
    </location>
</feature>
<evidence type="ECO:0000256" key="3">
    <source>
        <dbReference type="ARBA" id="ARBA00022448"/>
    </source>
</evidence>
<organism evidence="13 14">
    <name type="scientific">Candidatus Enterococcus ferrettii</name>
    <dbReference type="NCBI Taxonomy" id="2815324"/>
    <lineage>
        <taxon>Bacteria</taxon>
        <taxon>Bacillati</taxon>
        <taxon>Bacillota</taxon>
        <taxon>Bacilli</taxon>
        <taxon>Lactobacillales</taxon>
        <taxon>Enterococcaceae</taxon>
        <taxon>Enterococcus</taxon>
    </lineage>
</organism>
<dbReference type="Pfam" id="PF02386">
    <property type="entry name" value="TrkH"/>
    <property type="match status" value="1"/>
</dbReference>
<evidence type="ECO:0000256" key="10">
    <source>
        <dbReference type="ARBA" id="ARBA00023065"/>
    </source>
</evidence>
<dbReference type="InterPro" id="IPR004772">
    <property type="entry name" value="TrkH"/>
</dbReference>
<dbReference type="PANTHER" id="PTHR32024">
    <property type="entry name" value="TRK SYSTEM POTASSIUM UPTAKE PROTEIN TRKG-RELATED"/>
    <property type="match status" value="1"/>
</dbReference>
<evidence type="ECO:0000256" key="2">
    <source>
        <dbReference type="ARBA" id="ARBA00009137"/>
    </source>
</evidence>
<evidence type="ECO:0000313" key="13">
    <source>
        <dbReference type="EMBL" id="MEO1771334.1"/>
    </source>
</evidence>
<sequence length="483" mass="52629">MPETMNKKMIVFTLGKLLMVEALFMLMPLLVALLNHEKTGAAYGIVFIGTFLIGVLMGHKAPVDRTIYAKEGFFIVGVSWLLLSFFGALPFVISGEIPSFVDAFFETVSGFTTTGASILSDVDTMSRASLFWRSFTHWVGGMGVLVFTVAFIPLASGRTMHILKAEMPGHIVGKLVSKVRVSAQILYVIYAILTVIEILLLLLGGMPLFDSVLNSFATAGTGGFSMTSAGIGLYNSPYLEGVITVFMILFGVNFNLIYFFLLGKILPVLKSEELRGYLVIIALATLGVTLNIAPMYHSYMKAFRYAVFQVASIITTTGFATTDYNLWPMFSQTVLLLLMFVGACSGSTGGGIKVSRILLLFKSALKEVKRLLHSRSVVTVNYEGNAVAPKTMNTIHGFLVLYSVVFIGGLLIISLENLDFHTTFSAVATCINNVGPGFNLVGPTGNFGFLSDASKLTLSFIMLVGRLEIFPIFILFSKSFWRG</sequence>
<evidence type="ECO:0000256" key="12">
    <source>
        <dbReference type="SAM" id="Phobius"/>
    </source>
</evidence>
<evidence type="ECO:0000256" key="8">
    <source>
        <dbReference type="ARBA" id="ARBA00022958"/>
    </source>
</evidence>
<feature type="transmembrane region" description="Helical" evidence="12">
    <location>
        <begin position="215"/>
        <end position="234"/>
    </location>
</feature>
<dbReference type="PIRSF" id="PIRSF006247">
    <property type="entry name" value="TrkH"/>
    <property type="match status" value="1"/>
</dbReference>
<keyword evidence="7 12" id="KW-0812">Transmembrane</keyword>
<gene>
    <name evidence="13" type="ORF">JZO67_003314</name>
</gene>
<reference evidence="13 14" key="1">
    <citation type="submission" date="2021-03" db="EMBL/GenBank/DDBJ databases">
        <authorList>
            <person name="Gilmore M.S."/>
            <person name="Schwartzman J."/>
            <person name="Van Tyne D."/>
            <person name="Martin M."/>
            <person name="Earl A.M."/>
            <person name="Manson A.L."/>
            <person name="Straub T."/>
            <person name="Salamzade R."/>
            <person name="Saavedra J."/>
            <person name="Lebreton F."/>
            <person name="Prichula J."/>
            <person name="Schaufler K."/>
            <person name="Gaca A."/>
            <person name="Sgardioli B."/>
            <person name="Wagenaar J."/>
            <person name="Strong T."/>
        </authorList>
    </citation>
    <scope>NUCLEOTIDE SEQUENCE [LARGE SCALE GENOMIC DNA]</scope>
    <source>
        <strain evidence="13 14">665A</strain>
    </source>
</reference>
<evidence type="ECO:0000313" key="14">
    <source>
        <dbReference type="Proteomes" id="UP000664357"/>
    </source>
</evidence>
<keyword evidence="11 12" id="KW-0472">Membrane</keyword>
<keyword evidence="6" id="KW-0633">Potassium transport</keyword>
<keyword evidence="10" id="KW-0406">Ion transport</keyword>
<dbReference type="EMBL" id="JAFREL020000002">
    <property type="protein sequence ID" value="MEO1771334.1"/>
    <property type="molecule type" value="Genomic_DNA"/>
</dbReference>
<keyword evidence="9 12" id="KW-1133">Transmembrane helix</keyword>
<accession>A0ABV0ERQ7</accession>
<name>A0ABV0ERQ7_9ENTE</name>
<evidence type="ECO:0000256" key="1">
    <source>
        <dbReference type="ARBA" id="ARBA00004429"/>
    </source>
</evidence>
<dbReference type="Proteomes" id="UP000664357">
    <property type="component" value="Unassembled WGS sequence"/>
</dbReference>
<feature type="transmembrane region" description="Helical" evidence="12">
    <location>
        <begin position="135"/>
        <end position="155"/>
    </location>
</feature>
<comment type="subcellular location">
    <subcellularLocation>
        <location evidence="1">Cell inner membrane</location>
        <topology evidence="1">Multi-pass membrane protein</topology>
    </subcellularLocation>
</comment>
<keyword evidence="14" id="KW-1185">Reference proteome</keyword>
<evidence type="ECO:0000256" key="11">
    <source>
        <dbReference type="ARBA" id="ARBA00023136"/>
    </source>
</evidence>
<keyword evidence="8" id="KW-0630">Potassium</keyword>
<comment type="caution">
    <text evidence="13">The sequence shown here is derived from an EMBL/GenBank/DDBJ whole genome shotgun (WGS) entry which is preliminary data.</text>
</comment>
<evidence type="ECO:0000256" key="5">
    <source>
        <dbReference type="ARBA" id="ARBA00022519"/>
    </source>
</evidence>
<proteinExistence type="inferred from homology"/>
<keyword evidence="5" id="KW-0997">Cell inner membrane</keyword>